<reference evidence="2 3" key="1">
    <citation type="submission" date="2019-04" db="EMBL/GenBank/DDBJ databases">
        <title>Herbidospora sp. NEAU-GS14.nov., a novel actinomycete isolated from soil.</title>
        <authorList>
            <person name="Han L."/>
        </authorList>
    </citation>
    <scope>NUCLEOTIDE SEQUENCE [LARGE SCALE GENOMIC DNA]</scope>
    <source>
        <strain evidence="2 3">NEAU-GS14</strain>
    </source>
</reference>
<accession>A0A4U3ME98</accession>
<keyword evidence="1" id="KW-0732">Signal</keyword>
<name>A0A4U3ME98_9ACTN</name>
<organism evidence="2 3">
    <name type="scientific">Herbidospora galbida</name>
    <dbReference type="NCBI Taxonomy" id="2575442"/>
    <lineage>
        <taxon>Bacteria</taxon>
        <taxon>Bacillati</taxon>
        <taxon>Actinomycetota</taxon>
        <taxon>Actinomycetes</taxon>
        <taxon>Streptosporangiales</taxon>
        <taxon>Streptosporangiaceae</taxon>
        <taxon>Herbidospora</taxon>
    </lineage>
</organism>
<feature type="chain" id="PRO_5020561616" description="Peptidase inhibitor family I36 protein" evidence="1">
    <location>
        <begin position="26"/>
        <end position="112"/>
    </location>
</feature>
<evidence type="ECO:0000256" key="1">
    <source>
        <dbReference type="SAM" id="SignalP"/>
    </source>
</evidence>
<proteinExistence type="predicted"/>
<gene>
    <name evidence="2" type="ORF">FDA94_20775</name>
</gene>
<dbReference type="Proteomes" id="UP000308705">
    <property type="component" value="Unassembled WGS sequence"/>
</dbReference>
<feature type="signal peptide" evidence="1">
    <location>
        <begin position="1"/>
        <end position="25"/>
    </location>
</feature>
<dbReference type="RefSeq" id="WP_137248738.1">
    <property type="nucleotide sequence ID" value="NZ_SZQA01000020.1"/>
</dbReference>
<dbReference type="OrthoDB" id="3537750at2"/>
<sequence>MIRYATLAGLIAFASLTVTAPAAQAGPGDICMFSGRDYRGSSWCWNPGNGYVDVPPALHDNVGSFRATSDGCFINWIEVPSKKETRVVRSGDFRKVYDDDFGGKIDAVAPKC</sequence>
<keyword evidence="3" id="KW-1185">Reference proteome</keyword>
<dbReference type="AlphaFoldDB" id="A0A4U3ME98"/>
<dbReference type="EMBL" id="SZQA01000020">
    <property type="protein sequence ID" value="TKK86544.1"/>
    <property type="molecule type" value="Genomic_DNA"/>
</dbReference>
<protein>
    <recommendedName>
        <fullName evidence="4">Peptidase inhibitor family I36 protein</fullName>
    </recommendedName>
</protein>
<evidence type="ECO:0000313" key="2">
    <source>
        <dbReference type="EMBL" id="TKK86544.1"/>
    </source>
</evidence>
<evidence type="ECO:0008006" key="4">
    <source>
        <dbReference type="Google" id="ProtNLM"/>
    </source>
</evidence>
<comment type="caution">
    <text evidence="2">The sequence shown here is derived from an EMBL/GenBank/DDBJ whole genome shotgun (WGS) entry which is preliminary data.</text>
</comment>
<evidence type="ECO:0000313" key="3">
    <source>
        <dbReference type="Proteomes" id="UP000308705"/>
    </source>
</evidence>